<reference evidence="2 3" key="1">
    <citation type="submission" date="2020-04" db="EMBL/GenBank/DDBJ databases">
        <authorList>
            <person name="Klaysubun C."/>
            <person name="Duangmal K."/>
            <person name="Lipun K."/>
        </authorList>
    </citation>
    <scope>NUCLEOTIDE SEQUENCE [LARGE SCALE GENOMIC DNA]</scope>
    <source>
        <strain evidence="2 3">K10HN5</strain>
    </source>
</reference>
<gene>
    <name evidence="2" type="ORF">HF526_13000</name>
</gene>
<dbReference type="InterPro" id="IPR032710">
    <property type="entry name" value="NTF2-like_dom_sf"/>
</dbReference>
<evidence type="ECO:0000313" key="3">
    <source>
        <dbReference type="Proteomes" id="UP000820669"/>
    </source>
</evidence>
<feature type="domain" description="SnoaL-like" evidence="1">
    <location>
        <begin position="2"/>
        <end position="125"/>
    </location>
</feature>
<keyword evidence="3" id="KW-1185">Reference proteome</keyword>
<organism evidence="2 3">
    <name type="scientific">Pseudonocardia acidicola</name>
    <dbReference type="NCBI Taxonomy" id="2724939"/>
    <lineage>
        <taxon>Bacteria</taxon>
        <taxon>Bacillati</taxon>
        <taxon>Actinomycetota</taxon>
        <taxon>Actinomycetes</taxon>
        <taxon>Pseudonocardiales</taxon>
        <taxon>Pseudonocardiaceae</taxon>
        <taxon>Pseudonocardia</taxon>
    </lineage>
</organism>
<dbReference type="EMBL" id="JAAXLA010000020">
    <property type="protein sequence ID" value="NMH98221.1"/>
    <property type="molecule type" value="Genomic_DNA"/>
</dbReference>
<accession>A0ABX1SCZ3</accession>
<comment type="caution">
    <text evidence="2">The sequence shown here is derived from an EMBL/GenBank/DDBJ whole genome shotgun (WGS) entry which is preliminary data.</text>
</comment>
<sequence>MHARREIEDAILRYCRGVDRCDGDLVRSAYHDDGHDDHGELFRGTVAEYVPWVLGLLRDRFTSTMHTITNLSVDVDGDTARSEAYCIAYHTLDTDAGPSLRVFGCRYVDKFENRPPVGWRIAHRRVVAEWQVEHQGRMVGLPSGMLTGRRDRTDPGYA</sequence>
<evidence type="ECO:0000313" key="2">
    <source>
        <dbReference type="EMBL" id="NMH98221.1"/>
    </source>
</evidence>
<dbReference type="CDD" id="cd00531">
    <property type="entry name" value="NTF2_like"/>
    <property type="match status" value="1"/>
</dbReference>
<evidence type="ECO:0000259" key="1">
    <source>
        <dbReference type="Pfam" id="PF13577"/>
    </source>
</evidence>
<dbReference type="Proteomes" id="UP000820669">
    <property type="component" value="Unassembled WGS sequence"/>
</dbReference>
<dbReference type="Pfam" id="PF13577">
    <property type="entry name" value="SnoaL_4"/>
    <property type="match status" value="1"/>
</dbReference>
<dbReference type="Gene3D" id="3.10.450.50">
    <property type="match status" value="1"/>
</dbReference>
<protein>
    <submittedName>
        <fullName evidence="2">Nuclear transport factor 2 family protein</fullName>
    </submittedName>
</protein>
<dbReference type="InterPro" id="IPR037401">
    <property type="entry name" value="SnoaL-like"/>
</dbReference>
<proteinExistence type="predicted"/>
<dbReference type="SUPFAM" id="SSF54427">
    <property type="entry name" value="NTF2-like"/>
    <property type="match status" value="1"/>
</dbReference>
<name>A0ABX1SCZ3_9PSEU</name>